<keyword evidence="2 7" id="KW-0479">Metal-binding</keyword>
<dbReference type="PROSITE" id="PS50862">
    <property type="entry name" value="AA_TRNA_LIGASE_II"/>
    <property type="match status" value="1"/>
</dbReference>
<keyword evidence="5 7" id="KW-0030">Aminoacyl-tRNA synthetase</keyword>
<keyword evidence="7" id="KW-0963">Cytoplasm</keyword>
<dbReference type="InterPro" id="IPR004364">
    <property type="entry name" value="Aa-tRNA-synt_II"/>
</dbReference>
<comment type="subcellular location">
    <subcellularLocation>
        <location evidence="7">Cytoplasm</location>
    </subcellularLocation>
</comment>
<dbReference type="Pfam" id="PF01336">
    <property type="entry name" value="tRNA_anti-codon"/>
    <property type="match status" value="1"/>
</dbReference>
<dbReference type="PANTHER" id="PTHR42918">
    <property type="entry name" value="LYSYL-TRNA SYNTHETASE"/>
    <property type="match status" value="1"/>
</dbReference>
<evidence type="ECO:0000256" key="1">
    <source>
        <dbReference type="ARBA" id="ARBA00022598"/>
    </source>
</evidence>
<dbReference type="InterPro" id="IPR045864">
    <property type="entry name" value="aa-tRNA-synth_II/BPL/LPL"/>
</dbReference>
<dbReference type="AlphaFoldDB" id="A0A0G1M579"/>
<gene>
    <name evidence="7" type="primary">lysS</name>
    <name evidence="10" type="ORF">UX05_C0001G0050</name>
</gene>
<dbReference type="CDD" id="cd00775">
    <property type="entry name" value="LysRS_core"/>
    <property type="match status" value="1"/>
</dbReference>
<dbReference type="SUPFAM" id="SSF50249">
    <property type="entry name" value="Nucleic acid-binding proteins"/>
    <property type="match status" value="1"/>
</dbReference>
<evidence type="ECO:0000256" key="4">
    <source>
        <dbReference type="ARBA" id="ARBA00022840"/>
    </source>
</evidence>
<evidence type="ECO:0000256" key="5">
    <source>
        <dbReference type="ARBA" id="ARBA00023146"/>
    </source>
</evidence>
<dbReference type="InterPro" id="IPR002313">
    <property type="entry name" value="Lys-tRNA-ligase_II"/>
</dbReference>
<keyword evidence="3 7" id="KW-0547">Nucleotide-binding</keyword>
<reference evidence="10 11" key="1">
    <citation type="journal article" date="2015" name="Nature">
        <title>rRNA introns, odd ribosomes, and small enigmatic genomes across a large radiation of phyla.</title>
        <authorList>
            <person name="Brown C.T."/>
            <person name="Hug L.A."/>
            <person name="Thomas B.C."/>
            <person name="Sharon I."/>
            <person name="Castelle C.J."/>
            <person name="Singh A."/>
            <person name="Wilkins M.J."/>
            <person name="Williams K.H."/>
            <person name="Banfield J.F."/>
        </authorList>
    </citation>
    <scope>NUCLEOTIDE SEQUENCE [LARGE SCALE GENOMIC DNA]</scope>
</reference>
<dbReference type="NCBIfam" id="NF001756">
    <property type="entry name" value="PRK00484.1"/>
    <property type="match status" value="1"/>
</dbReference>
<keyword evidence="7 8" id="KW-0460">Magnesium</keyword>
<dbReference type="SUPFAM" id="SSF55681">
    <property type="entry name" value="Class II aaRS and biotin synthetases"/>
    <property type="match status" value="1"/>
</dbReference>
<evidence type="ECO:0000256" key="7">
    <source>
        <dbReference type="HAMAP-Rule" id="MF_00252"/>
    </source>
</evidence>
<dbReference type="EMBL" id="LCKS01000001">
    <property type="protein sequence ID" value="KKU03421.1"/>
    <property type="molecule type" value="Genomic_DNA"/>
</dbReference>
<protein>
    <recommendedName>
        <fullName evidence="7">Lysine--tRNA ligase</fullName>
        <ecNumber evidence="7">6.1.1.6</ecNumber>
    </recommendedName>
    <alternativeName>
        <fullName evidence="7">Lysyl-tRNA synthetase</fullName>
        <shortName evidence="7">LysRS</shortName>
    </alternativeName>
</protein>
<dbReference type="Gene3D" id="2.40.50.140">
    <property type="entry name" value="Nucleic acid-binding proteins"/>
    <property type="match status" value="1"/>
</dbReference>
<evidence type="ECO:0000313" key="11">
    <source>
        <dbReference type="Proteomes" id="UP000034264"/>
    </source>
</evidence>
<dbReference type="CDD" id="cd04322">
    <property type="entry name" value="LysRS_N"/>
    <property type="match status" value="1"/>
</dbReference>
<dbReference type="GO" id="GO:0004824">
    <property type="term" value="F:lysine-tRNA ligase activity"/>
    <property type="evidence" value="ECO:0007669"/>
    <property type="project" value="UniProtKB-UniRule"/>
</dbReference>
<comment type="catalytic activity">
    <reaction evidence="6 7 8">
        <text>tRNA(Lys) + L-lysine + ATP = L-lysyl-tRNA(Lys) + AMP + diphosphate</text>
        <dbReference type="Rhea" id="RHEA:20792"/>
        <dbReference type="Rhea" id="RHEA-COMP:9696"/>
        <dbReference type="Rhea" id="RHEA-COMP:9697"/>
        <dbReference type="ChEBI" id="CHEBI:30616"/>
        <dbReference type="ChEBI" id="CHEBI:32551"/>
        <dbReference type="ChEBI" id="CHEBI:33019"/>
        <dbReference type="ChEBI" id="CHEBI:78442"/>
        <dbReference type="ChEBI" id="CHEBI:78529"/>
        <dbReference type="ChEBI" id="CHEBI:456215"/>
        <dbReference type="EC" id="6.1.1.6"/>
    </reaction>
</comment>
<dbReference type="EC" id="6.1.1.6" evidence="7"/>
<dbReference type="InterPro" id="IPR004365">
    <property type="entry name" value="NA-bd_OB_tRNA"/>
</dbReference>
<keyword evidence="4 7" id="KW-0067">ATP-binding</keyword>
<evidence type="ECO:0000313" key="10">
    <source>
        <dbReference type="EMBL" id="KKU03421.1"/>
    </source>
</evidence>
<evidence type="ECO:0000256" key="8">
    <source>
        <dbReference type="RuleBase" id="RU000336"/>
    </source>
</evidence>
<dbReference type="Proteomes" id="UP000034264">
    <property type="component" value="Unassembled WGS sequence"/>
</dbReference>
<comment type="cofactor">
    <cofactor evidence="7 8">
        <name>Mg(2+)</name>
        <dbReference type="ChEBI" id="CHEBI:18420"/>
    </cofactor>
    <text evidence="7 8">Binds 3 Mg(2+) ions per subunit.</text>
</comment>
<dbReference type="GO" id="GO:0006430">
    <property type="term" value="P:lysyl-tRNA aminoacylation"/>
    <property type="evidence" value="ECO:0007669"/>
    <property type="project" value="UniProtKB-UniRule"/>
</dbReference>
<comment type="subunit">
    <text evidence="7">Homodimer.</text>
</comment>
<feature type="domain" description="Aminoacyl-transfer RNA synthetases class-II family profile" evidence="9">
    <location>
        <begin position="164"/>
        <end position="481"/>
    </location>
</feature>
<feature type="binding site" evidence="7">
    <location>
        <position position="400"/>
    </location>
    <ligand>
        <name>Mg(2+)</name>
        <dbReference type="ChEBI" id="CHEBI:18420"/>
        <label>1</label>
    </ligand>
</feature>
<feature type="binding site" evidence="7">
    <location>
        <position position="400"/>
    </location>
    <ligand>
        <name>Mg(2+)</name>
        <dbReference type="ChEBI" id="CHEBI:18420"/>
        <label>2</label>
    </ligand>
</feature>
<dbReference type="InterPro" id="IPR018149">
    <property type="entry name" value="Lys-tRNA-synth_II_C"/>
</dbReference>
<dbReference type="GO" id="GO:0005829">
    <property type="term" value="C:cytosol"/>
    <property type="evidence" value="ECO:0007669"/>
    <property type="project" value="TreeGrafter"/>
</dbReference>
<sequence length="484" mass="56161">MSNSRLEEIHRIRLDKLAKLRDRGIDPYPPKSSFSLISIAAVRDAQGKTLAVAGRIWRWREHGNVIFADLRDSSGQIQLLFQKRNLEKNFDLLKLFDVGDFLAVQGEVIKTSAGEITVDVAKFELLSKSLRPLPDDWHGLKNVEERYRKRYLDLLLNPDTRHRFNVRTVVFKETRHYLDKLGFKEVETPVFHPLYGGANARPFTTHMQALDTDFYLRIAFELYLKRLVAGGYDKVYEIGRDFRNEGIDHSHNPEFTMIEWYEAYADYHRVMDVTEGLFKHLAAKIFDKTQIQVGDKTVEIGHAWPRIAMSDLLAQKLDLDVEKLDAQALTEFCRTHKLELVWGETKGQLIFEIFDKLISKDLIEPTWVIDYPADVSPLSKPHRTKSGWTERFEGYIGGREICDGWSELTDPQVQRQRFEIDTKIARKDKSEAQQVDEDFLEAMEYGMPPMGGIGIGMDRLVMFFTNTWSLKEVILFPTLRPENK</sequence>
<dbReference type="PRINTS" id="PR00982">
    <property type="entry name" value="TRNASYNTHLYS"/>
</dbReference>
<comment type="caution">
    <text evidence="10">The sequence shown here is derived from an EMBL/GenBank/DDBJ whole genome shotgun (WGS) entry which is preliminary data.</text>
</comment>
<evidence type="ECO:0000256" key="6">
    <source>
        <dbReference type="ARBA" id="ARBA00048573"/>
    </source>
</evidence>
<evidence type="ECO:0000256" key="2">
    <source>
        <dbReference type="ARBA" id="ARBA00022723"/>
    </source>
</evidence>
<dbReference type="GO" id="GO:0000049">
    <property type="term" value="F:tRNA binding"/>
    <property type="evidence" value="ECO:0007669"/>
    <property type="project" value="TreeGrafter"/>
</dbReference>
<organism evidence="10 11">
    <name type="scientific">Candidatus Amesbacteria bacterium GW2011_GWC2_45_19</name>
    <dbReference type="NCBI Taxonomy" id="1618366"/>
    <lineage>
        <taxon>Bacteria</taxon>
        <taxon>Candidatus Amesiibacteriota</taxon>
    </lineage>
</organism>
<dbReference type="InterPro" id="IPR012340">
    <property type="entry name" value="NA-bd_OB-fold"/>
</dbReference>
<dbReference type="PATRIC" id="fig|1618366.3.peg.52"/>
<keyword evidence="1 7" id="KW-0436">Ligase</keyword>
<feature type="binding site" evidence="7">
    <location>
        <position position="393"/>
    </location>
    <ligand>
        <name>Mg(2+)</name>
        <dbReference type="ChEBI" id="CHEBI:18420"/>
        <label>1</label>
    </ligand>
</feature>
<dbReference type="GO" id="GO:0000287">
    <property type="term" value="F:magnesium ion binding"/>
    <property type="evidence" value="ECO:0007669"/>
    <property type="project" value="UniProtKB-UniRule"/>
</dbReference>
<dbReference type="PANTHER" id="PTHR42918:SF15">
    <property type="entry name" value="LYSINE--TRNA LIGASE, CHLOROPLASTIC_MITOCHONDRIAL"/>
    <property type="match status" value="1"/>
</dbReference>
<name>A0A0G1M579_9BACT</name>
<keyword evidence="7" id="KW-0648">Protein biosynthesis</keyword>
<accession>A0A0G1M579</accession>
<dbReference type="GO" id="GO:0005524">
    <property type="term" value="F:ATP binding"/>
    <property type="evidence" value="ECO:0007669"/>
    <property type="project" value="UniProtKB-UniRule"/>
</dbReference>
<proteinExistence type="inferred from homology"/>
<dbReference type="Gene3D" id="3.30.930.10">
    <property type="entry name" value="Bira Bifunctional Protein, Domain 2"/>
    <property type="match status" value="1"/>
</dbReference>
<dbReference type="HAMAP" id="MF_00252">
    <property type="entry name" value="Lys_tRNA_synth_class2"/>
    <property type="match status" value="1"/>
</dbReference>
<evidence type="ECO:0000256" key="3">
    <source>
        <dbReference type="ARBA" id="ARBA00022741"/>
    </source>
</evidence>
<dbReference type="InterPro" id="IPR006195">
    <property type="entry name" value="aa-tRNA-synth_II"/>
</dbReference>
<dbReference type="Pfam" id="PF00152">
    <property type="entry name" value="tRNA-synt_2"/>
    <property type="match status" value="1"/>
</dbReference>
<comment type="similarity">
    <text evidence="7">Belongs to the class-II aminoacyl-tRNA synthetase family.</text>
</comment>
<dbReference type="InterPro" id="IPR044136">
    <property type="entry name" value="Lys-tRNA-ligase_II_N"/>
</dbReference>
<dbReference type="NCBIfam" id="TIGR00499">
    <property type="entry name" value="lysS_bact"/>
    <property type="match status" value="1"/>
</dbReference>
<evidence type="ECO:0000259" key="9">
    <source>
        <dbReference type="PROSITE" id="PS50862"/>
    </source>
</evidence>